<dbReference type="InterPro" id="IPR037175">
    <property type="entry name" value="KFase_sf"/>
</dbReference>
<dbReference type="GO" id="GO:0019441">
    <property type="term" value="P:L-tryptophan catabolic process to kynurenine"/>
    <property type="evidence" value="ECO:0007669"/>
    <property type="project" value="InterPro"/>
</dbReference>
<reference evidence="3" key="2">
    <citation type="submission" date="2013-07" db="EMBL/GenBank/DDBJ databases">
        <authorList>
            <consortium name="The Broad Institute Genome Sequencing Platform"/>
            <person name="Cuomo C."/>
            <person name="Litvintseva A."/>
            <person name="Chen Y."/>
            <person name="Heitman J."/>
            <person name="Sun S."/>
            <person name="Springer D."/>
            <person name="Dromer F."/>
            <person name="Young S.K."/>
            <person name="Zeng Q."/>
            <person name="Gargeya S."/>
            <person name="Fitzgerald M."/>
            <person name="Abouelleil A."/>
            <person name="Alvarado L."/>
            <person name="Berlin A.M."/>
            <person name="Chapman S.B."/>
            <person name="Dewar J."/>
            <person name="Goldberg J."/>
            <person name="Griggs A."/>
            <person name="Gujja S."/>
            <person name="Hansen M."/>
            <person name="Howarth C."/>
            <person name="Imamovic A."/>
            <person name="Larimer J."/>
            <person name="McCowan C."/>
            <person name="Murphy C."/>
            <person name="Pearson M."/>
            <person name="Priest M."/>
            <person name="Roberts A."/>
            <person name="Saif S."/>
            <person name="Shea T."/>
            <person name="Sykes S."/>
            <person name="Wortman J."/>
            <person name="Nusbaum C."/>
            <person name="Birren B."/>
        </authorList>
    </citation>
    <scope>NUCLEOTIDE SEQUENCE</scope>
    <source>
        <strain evidence="3">CBS 10737</strain>
    </source>
</reference>
<reference evidence="2" key="1">
    <citation type="submission" date="2013-07" db="EMBL/GenBank/DDBJ databases">
        <title>The Genome Sequence of Cryptococcus pinus CBS10737.</title>
        <authorList>
            <consortium name="The Broad Institute Genome Sequencing Platform"/>
            <person name="Cuomo C."/>
            <person name="Litvintseva A."/>
            <person name="Chen Y."/>
            <person name="Heitman J."/>
            <person name="Sun S."/>
            <person name="Springer D."/>
            <person name="Dromer F."/>
            <person name="Young S.K."/>
            <person name="Zeng Q."/>
            <person name="Gargeya S."/>
            <person name="Fitzgerald M."/>
            <person name="Abouelleil A."/>
            <person name="Alvarado L."/>
            <person name="Berlin A.M."/>
            <person name="Chapman S.B."/>
            <person name="Dewar J."/>
            <person name="Goldberg J."/>
            <person name="Griggs A."/>
            <person name="Gujja S."/>
            <person name="Hansen M."/>
            <person name="Howarth C."/>
            <person name="Imamovic A."/>
            <person name="Larimer J."/>
            <person name="McCowan C."/>
            <person name="Murphy C."/>
            <person name="Pearson M."/>
            <person name="Priest M."/>
            <person name="Roberts A."/>
            <person name="Saif S."/>
            <person name="Shea T."/>
            <person name="Sykes S."/>
            <person name="Wortman J."/>
            <person name="Nusbaum C."/>
            <person name="Birren B."/>
        </authorList>
    </citation>
    <scope>NUCLEOTIDE SEQUENCE [LARGE SCALE GENOMIC DNA]</scope>
    <source>
        <strain evidence="2">CBS 10737</strain>
    </source>
</reference>
<dbReference type="SUPFAM" id="SSF102198">
    <property type="entry name" value="Putative cyclase"/>
    <property type="match status" value="1"/>
</dbReference>
<dbReference type="InterPro" id="IPR007325">
    <property type="entry name" value="KFase/CYL"/>
</dbReference>
<dbReference type="KEGG" id="kpin:30172376"/>
<dbReference type="STRING" id="1296096.A0A1B9I1Q8"/>
<dbReference type="Gene3D" id="3.50.30.50">
    <property type="entry name" value="Putative cyclase"/>
    <property type="match status" value="1"/>
</dbReference>
<proteinExistence type="inferred from homology"/>
<dbReference type="PANTHER" id="PTHR34861:SF11">
    <property type="entry name" value="CYCLASE"/>
    <property type="match status" value="1"/>
</dbReference>
<dbReference type="OrthoDB" id="5396at2759"/>
<dbReference type="Pfam" id="PF04199">
    <property type="entry name" value="Cyclase"/>
    <property type="match status" value="1"/>
</dbReference>
<evidence type="ECO:0008006" key="5">
    <source>
        <dbReference type="Google" id="ProtNLM"/>
    </source>
</evidence>
<dbReference type="EMBL" id="KI894011">
    <property type="protein sequence ID" value="OCF49486.1"/>
    <property type="molecule type" value="Genomic_DNA"/>
</dbReference>
<dbReference type="EMBL" id="CP144523">
    <property type="protein sequence ID" value="WWC70459.1"/>
    <property type="molecule type" value="Genomic_DNA"/>
</dbReference>
<keyword evidence="4" id="KW-1185">Reference proteome</keyword>
<reference evidence="2" key="3">
    <citation type="submission" date="2016-07" db="EMBL/GenBank/DDBJ databases">
        <title>Evolution of pathogenesis and genome organization in the Tremellales.</title>
        <authorList>
            <person name="Cuomo C."/>
            <person name="Litvintseva A."/>
            <person name="Heitman J."/>
            <person name="Chen Y."/>
            <person name="Sun S."/>
            <person name="Springer D."/>
            <person name="Dromer F."/>
            <person name="Young S."/>
            <person name="Zeng Q."/>
            <person name="Chapman S."/>
            <person name="Gujja S."/>
            <person name="Saif S."/>
            <person name="Birren B."/>
        </authorList>
    </citation>
    <scope>NUCLEOTIDE SEQUENCE</scope>
    <source>
        <strain evidence="2">CBS 10737</strain>
    </source>
</reference>
<dbReference type="GeneID" id="30172376"/>
<evidence type="ECO:0000313" key="4">
    <source>
        <dbReference type="Proteomes" id="UP000094020"/>
    </source>
</evidence>
<evidence type="ECO:0000313" key="2">
    <source>
        <dbReference type="EMBL" id="OCF49486.1"/>
    </source>
</evidence>
<accession>A0A1B9I1Q8</accession>
<dbReference type="GO" id="GO:0004061">
    <property type="term" value="F:arylformamidase activity"/>
    <property type="evidence" value="ECO:0007669"/>
    <property type="project" value="InterPro"/>
</dbReference>
<evidence type="ECO:0000313" key="3">
    <source>
        <dbReference type="EMBL" id="WWC70459.1"/>
    </source>
</evidence>
<dbReference type="AlphaFoldDB" id="A0A1B9I1Q8"/>
<dbReference type="PANTHER" id="PTHR34861">
    <property type="match status" value="1"/>
</dbReference>
<protein>
    <recommendedName>
        <fullName evidence="5">Cyclase</fullName>
    </recommendedName>
</protein>
<comment type="similarity">
    <text evidence="1">Belongs to the Cyclase 1 superfamily.</text>
</comment>
<name>A0A1B9I1Q8_9TREE</name>
<reference evidence="3" key="4">
    <citation type="submission" date="2024-02" db="EMBL/GenBank/DDBJ databases">
        <title>Comparative genomics of Cryptococcus and Kwoniella reveals pathogenesis evolution and contrasting modes of karyotype evolution via chromosome fusion or intercentromeric recombination.</title>
        <authorList>
            <person name="Coelho M.A."/>
            <person name="David-Palma M."/>
            <person name="Shea T."/>
            <person name="Bowers K."/>
            <person name="McGinley-Smith S."/>
            <person name="Mohammad A.W."/>
            <person name="Gnirke A."/>
            <person name="Yurkov A.M."/>
            <person name="Nowrousian M."/>
            <person name="Sun S."/>
            <person name="Cuomo C.A."/>
            <person name="Heitman J."/>
        </authorList>
    </citation>
    <scope>NUCLEOTIDE SEQUENCE</scope>
    <source>
        <strain evidence="3">CBS 10737</strain>
    </source>
</reference>
<organism evidence="2">
    <name type="scientific">Kwoniella pini CBS 10737</name>
    <dbReference type="NCBI Taxonomy" id="1296096"/>
    <lineage>
        <taxon>Eukaryota</taxon>
        <taxon>Fungi</taxon>
        <taxon>Dikarya</taxon>
        <taxon>Basidiomycota</taxon>
        <taxon>Agaricomycotina</taxon>
        <taxon>Tremellomycetes</taxon>
        <taxon>Tremellales</taxon>
        <taxon>Cryptococcaceae</taxon>
        <taxon>Kwoniella</taxon>
    </lineage>
</organism>
<gene>
    <name evidence="2" type="ORF">I206_04007</name>
    <name evidence="3" type="ORF">I206_104410</name>
</gene>
<dbReference type="RefSeq" id="XP_019010705.1">
    <property type="nucleotide sequence ID" value="XM_019155747.1"/>
</dbReference>
<dbReference type="Proteomes" id="UP000094020">
    <property type="component" value="Chromosome 5"/>
</dbReference>
<sequence length="325" mass="36445">MTSESIPPFSSLPIDKSGPPYNAWGLYGSENEKGRLNLITAENIKRGKDTITEGITINLNLPLDFLPVHASRLPLEHNIKCSGHSNDDILNFNTQGSTQWDGFRHYPYQNWPEEGKFTFYGGMDISEASNKEIKKYGVQNYSDKPITSIAHLIDIPLYLSKNNLPSIDSFSNSNPISLKIIKSCIKEFKINIKSGDILLIKTGFIESILSKSNLERNELKNRKKQGNQSCGIESSEEIWKWHWEKGISAVASDCPSYEAWPAPSNILSCHEIFLAGWGLPIGELFDLRELSKQCKKFNKWTFFFTSMGLNVPGGIATPPNAQAIL</sequence>
<evidence type="ECO:0000256" key="1">
    <source>
        <dbReference type="ARBA" id="ARBA00007865"/>
    </source>
</evidence>